<proteinExistence type="predicted"/>
<dbReference type="RefSeq" id="XP_028543924.1">
    <property type="nucleotide sequence ID" value="XM_028688123.1"/>
</dbReference>
<dbReference type="GO" id="GO:0005634">
    <property type="term" value="C:nucleus"/>
    <property type="evidence" value="ECO:0007669"/>
    <property type="project" value="InterPro"/>
</dbReference>
<keyword evidence="1" id="KW-0648">Protein biosynthesis</keyword>
<reference evidence="2" key="1">
    <citation type="submission" date="2017-04" db="EMBL/GenBank/DDBJ databases">
        <title>Plasmodium gonderi genome.</title>
        <authorList>
            <person name="Arisue N."/>
            <person name="Honma H."/>
            <person name="Kawai S."/>
            <person name="Tougan T."/>
            <person name="Tanabe K."/>
            <person name="Horii T."/>
        </authorList>
    </citation>
    <scope>NUCLEOTIDE SEQUENCE [LARGE SCALE GENOMIC DNA]</scope>
    <source>
        <strain evidence="2">ATCC 30045</strain>
    </source>
</reference>
<dbReference type="Pfam" id="PF03540">
    <property type="entry name" value="TAF10"/>
    <property type="match status" value="1"/>
</dbReference>
<keyword evidence="1" id="KW-0396">Initiation factor</keyword>
<dbReference type="GO" id="GO:0006352">
    <property type="term" value="P:DNA-templated transcription initiation"/>
    <property type="evidence" value="ECO:0007669"/>
    <property type="project" value="InterPro"/>
</dbReference>
<evidence type="ECO:0000313" key="2">
    <source>
        <dbReference type="Proteomes" id="UP000195521"/>
    </source>
</evidence>
<protein>
    <submittedName>
        <fullName evidence="1">Transcription initiation factor TFIID subunit 10</fullName>
    </submittedName>
</protein>
<dbReference type="OMA" id="EFDQNYQ"/>
<gene>
    <name evidence="1" type="ORF">PGO_100920</name>
</gene>
<dbReference type="GeneID" id="39748057"/>
<accession>A0A1Y1JIZ1</accession>
<dbReference type="AlphaFoldDB" id="A0A1Y1JIZ1"/>
<organism evidence="1 2">
    <name type="scientific">Plasmodium gonderi</name>
    <dbReference type="NCBI Taxonomy" id="77519"/>
    <lineage>
        <taxon>Eukaryota</taxon>
        <taxon>Sar</taxon>
        <taxon>Alveolata</taxon>
        <taxon>Apicomplexa</taxon>
        <taxon>Aconoidasida</taxon>
        <taxon>Haemosporida</taxon>
        <taxon>Plasmodiidae</taxon>
        <taxon>Plasmodium</taxon>
        <taxon>Plasmodium (Plasmodium)</taxon>
    </lineage>
</organism>
<dbReference type="Proteomes" id="UP000195521">
    <property type="component" value="Unassembled WGS sequence"/>
</dbReference>
<sequence length="122" mass="14373">MDDNFVSEKDEQLLKLLLKNRPMFSEELIDYYLSYSGCSVTEKSSLRLISLILHKSLDNLVDQSTVLVPQQTSTDKDKHKDKEKKSEFTKELSCKKLIKTLDEFEKNYESEEIIKKFNLFKQ</sequence>
<dbReference type="GO" id="GO:0003743">
    <property type="term" value="F:translation initiation factor activity"/>
    <property type="evidence" value="ECO:0007669"/>
    <property type="project" value="UniProtKB-KW"/>
</dbReference>
<dbReference type="InterPro" id="IPR003923">
    <property type="entry name" value="TAF10"/>
</dbReference>
<dbReference type="OrthoDB" id="154356at2759"/>
<evidence type="ECO:0000313" key="1">
    <source>
        <dbReference type="EMBL" id="GAW81335.1"/>
    </source>
</evidence>
<dbReference type="EMBL" id="BDQF01000011">
    <property type="protein sequence ID" value="GAW81335.1"/>
    <property type="molecule type" value="Genomic_DNA"/>
</dbReference>
<keyword evidence="2" id="KW-1185">Reference proteome</keyword>
<name>A0A1Y1JIZ1_PLAGO</name>
<comment type="caution">
    <text evidence="1">The sequence shown here is derived from an EMBL/GenBank/DDBJ whole genome shotgun (WGS) entry which is preliminary data.</text>
</comment>